<comment type="subcellular location">
    <subcellularLocation>
        <location evidence="1">Bacterial flagellum basal body</location>
    </subcellularLocation>
    <subcellularLocation>
        <location evidence="2">Cell membrane</location>
        <topology evidence="2">Peripheral membrane protein</topology>
        <orientation evidence="2">Cytoplasmic side</orientation>
    </subcellularLocation>
</comment>
<dbReference type="GO" id="GO:0006935">
    <property type="term" value="P:chemotaxis"/>
    <property type="evidence" value="ECO:0007669"/>
    <property type="project" value="UniProtKB-KW"/>
</dbReference>
<dbReference type="GO" id="GO:0071973">
    <property type="term" value="P:bacterial-type flagellum-dependent cell motility"/>
    <property type="evidence" value="ECO:0007669"/>
    <property type="project" value="InterPro"/>
</dbReference>
<dbReference type="InterPro" id="IPR028263">
    <property type="entry name" value="FliG_N"/>
</dbReference>
<dbReference type="InterPro" id="IPR032779">
    <property type="entry name" value="FliG_M"/>
</dbReference>
<keyword evidence="7" id="KW-0283">Flagellar rotation</keyword>
<sequence length="339" mass="35984">MRDSATRQLTQRQKAAVVVHLLISGGVDPGVGDLPREQQRQLVCDMAGLRFVDKETLAAVVSEFAAELDNIGLHVPRDPAKILVALDGMLSLDVVEALATELGLDGVPGAGPWEQVAGLDAEAVVKMLDGETDEVCAILLSKLPASRAADLMKLLPPERASAVSAAFARTESVAPDAVAQIGVALGQQFASRPAMAFATDGVKRVAAILNSATASVRRGILESLDQENADFAARVRASVFSFENIPDRIDPRDMPRVLRNIDNVTLVTALAGLSPEQAHIGEFILGAISKRMAEQIREEMAERGTIPTEEVEEAMGRAVAAIREMEDAGELTLNAPPDG</sequence>
<evidence type="ECO:0000313" key="15">
    <source>
        <dbReference type="Proteomes" id="UP000199110"/>
    </source>
</evidence>
<keyword evidence="9" id="KW-0975">Bacterial flagellum</keyword>
<feature type="domain" description="Flagellar motor switch protein FliG middle" evidence="12">
    <location>
        <begin position="122"/>
        <end position="193"/>
    </location>
</feature>
<evidence type="ECO:0000256" key="2">
    <source>
        <dbReference type="ARBA" id="ARBA00004413"/>
    </source>
</evidence>
<evidence type="ECO:0000259" key="11">
    <source>
        <dbReference type="Pfam" id="PF01706"/>
    </source>
</evidence>
<keyword evidence="5" id="KW-1003">Cell membrane</keyword>
<dbReference type="AlphaFoldDB" id="A0A1I3SQ14"/>
<dbReference type="Proteomes" id="UP000199110">
    <property type="component" value="Unassembled WGS sequence"/>
</dbReference>
<dbReference type="Pfam" id="PF14842">
    <property type="entry name" value="FliG_N"/>
    <property type="match status" value="1"/>
</dbReference>
<dbReference type="Pfam" id="PF01706">
    <property type="entry name" value="FliG_C"/>
    <property type="match status" value="1"/>
</dbReference>
<organism evidence="14 15">
    <name type="scientific">Jannaschia pohangensis</name>
    <dbReference type="NCBI Taxonomy" id="390807"/>
    <lineage>
        <taxon>Bacteria</taxon>
        <taxon>Pseudomonadati</taxon>
        <taxon>Pseudomonadota</taxon>
        <taxon>Alphaproteobacteria</taxon>
        <taxon>Rhodobacterales</taxon>
        <taxon>Roseobacteraceae</taxon>
        <taxon>Jannaschia</taxon>
    </lineage>
</organism>
<evidence type="ECO:0000259" key="12">
    <source>
        <dbReference type="Pfam" id="PF14841"/>
    </source>
</evidence>
<dbReference type="SUPFAM" id="SSF48029">
    <property type="entry name" value="FliG"/>
    <property type="match status" value="1"/>
</dbReference>
<reference evidence="14 15" key="1">
    <citation type="submission" date="2016-10" db="EMBL/GenBank/DDBJ databases">
        <authorList>
            <person name="de Groot N.N."/>
        </authorList>
    </citation>
    <scope>NUCLEOTIDE SEQUENCE [LARGE SCALE GENOMIC DNA]</scope>
    <source>
        <strain evidence="14 15">DSM 19073</strain>
    </source>
</reference>
<proteinExistence type="inferred from homology"/>
<keyword evidence="15" id="KW-1185">Reference proteome</keyword>
<accession>A0A1I3SQ14</accession>
<dbReference type="GO" id="GO:0005886">
    <property type="term" value="C:plasma membrane"/>
    <property type="evidence" value="ECO:0007669"/>
    <property type="project" value="UniProtKB-SubCell"/>
</dbReference>
<dbReference type="InterPro" id="IPR023087">
    <property type="entry name" value="Flg_Motor_Flig_C"/>
</dbReference>
<protein>
    <recommendedName>
        <fullName evidence="4">Flagellar motor switch protein FliG</fullName>
    </recommendedName>
</protein>
<dbReference type="STRING" id="390807.SAMN04488095_3197"/>
<evidence type="ECO:0000259" key="13">
    <source>
        <dbReference type="Pfam" id="PF14842"/>
    </source>
</evidence>
<dbReference type="InterPro" id="IPR011002">
    <property type="entry name" value="FliG_a-hlx"/>
</dbReference>
<name>A0A1I3SQ14_9RHOB</name>
<dbReference type="EMBL" id="FORA01000004">
    <property type="protein sequence ID" value="SFJ59496.1"/>
    <property type="molecule type" value="Genomic_DNA"/>
</dbReference>
<dbReference type="PANTHER" id="PTHR30534">
    <property type="entry name" value="FLAGELLAR MOTOR SWITCH PROTEIN FLIG"/>
    <property type="match status" value="1"/>
</dbReference>
<evidence type="ECO:0000256" key="10">
    <source>
        <dbReference type="ARBA" id="ARBA00025598"/>
    </source>
</evidence>
<dbReference type="PANTHER" id="PTHR30534:SF0">
    <property type="entry name" value="FLAGELLAR MOTOR SWITCH PROTEIN FLIG"/>
    <property type="match status" value="1"/>
</dbReference>
<evidence type="ECO:0000256" key="5">
    <source>
        <dbReference type="ARBA" id="ARBA00022475"/>
    </source>
</evidence>
<evidence type="ECO:0000256" key="3">
    <source>
        <dbReference type="ARBA" id="ARBA00010299"/>
    </source>
</evidence>
<comment type="similarity">
    <text evidence="3">Belongs to the FliG family.</text>
</comment>
<gene>
    <name evidence="14" type="ORF">SAMN04488095_3197</name>
</gene>
<comment type="function">
    <text evidence="10">FliG is one of three proteins (FliG, FliN, FliM) that forms the rotor-mounted switch complex (C ring), located at the base of the basal body. This complex interacts with the CheY and CheZ chemotaxis proteins, in addition to contacting components of the motor that determine the direction of flagellar rotation.</text>
</comment>
<dbReference type="Gene3D" id="1.10.220.30">
    <property type="match status" value="3"/>
</dbReference>
<keyword evidence="14" id="KW-0966">Cell projection</keyword>
<dbReference type="GO" id="GO:0009425">
    <property type="term" value="C:bacterial-type flagellum basal body"/>
    <property type="evidence" value="ECO:0007669"/>
    <property type="project" value="UniProtKB-SubCell"/>
</dbReference>
<feature type="domain" description="Flagellar motor switch protein FliG C-terminal" evidence="11">
    <location>
        <begin position="222"/>
        <end position="333"/>
    </location>
</feature>
<evidence type="ECO:0000256" key="1">
    <source>
        <dbReference type="ARBA" id="ARBA00004117"/>
    </source>
</evidence>
<evidence type="ECO:0000256" key="4">
    <source>
        <dbReference type="ARBA" id="ARBA00021870"/>
    </source>
</evidence>
<evidence type="ECO:0000313" key="14">
    <source>
        <dbReference type="EMBL" id="SFJ59496.1"/>
    </source>
</evidence>
<dbReference type="InterPro" id="IPR000090">
    <property type="entry name" value="Flg_Motor_Flig"/>
</dbReference>
<evidence type="ECO:0000256" key="7">
    <source>
        <dbReference type="ARBA" id="ARBA00022779"/>
    </source>
</evidence>
<evidence type="ECO:0000256" key="6">
    <source>
        <dbReference type="ARBA" id="ARBA00022500"/>
    </source>
</evidence>
<dbReference type="PRINTS" id="PR00954">
    <property type="entry name" value="FLGMOTORFLIG"/>
</dbReference>
<dbReference type="GO" id="GO:0003774">
    <property type="term" value="F:cytoskeletal motor activity"/>
    <property type="evidence" value="ECO:0007669"/>
    <property type="project" value="InterPro"/>
</dbReference>
<dbReference type="Pfam" id="PF14841">
    <property type="entry name" value="FliG_M"/>
    <property type="match status" value="1"/>
</dbReference>
<evidence type="ECO:0000256" key="8">
    <source>
        <dbReference type="ARBA" id="ARBA00023136"/>
    </source>
</evidence>
<keyword evidence="8" id="KW-0472">Membrane</keyword>
<evidence type="ECO:0000256" key="9">
    <source>
        <dbReference type="ARBA" id="ARBA00023143"/>
    </source>
</evidence>
<keyword evidence="14" id="KW-0969">Cilium</keyword>
<keyword evidence="6" id="KW-0145">Chemotaxis</keyword>
<keyword evidence="14" id="KW-0282">Flagellum</keyword>
<feature type="domain" description="Flagellar motor switch protein FliG N-terminal" evidence="13">
    <location>
        <begin position="8"/>
        <end position="91"/>
    </location>
</feature>